<dbReference type="EMBL" id="BAAART010000150">
    <property type="protein sequence ID" value="GAA2251966.1"/>
    <property type="molecule type" value="Genomic_DNA"/>
</dbReference>
<proteinExistence type="predicted"/>
<dbReference type="Proteomes" id="UP001501474">
    <property type="component" value="Unassembled WGS sequence"/>
</dbReference>
<keyword evidence="2" id="KW-1133">Transmembrane helix</keyword>
<organism evidence="3 4">
    <name type="scientific">Streptomyces indiaensis</name>
    <dbReference type="NCBI Taxonomy" id="284033"/>
    <lineage>
        <taxon>Bacteria</taxon>
        <taxon>Bacillati</taxon>
        <taxon>Actinomycetota</taxon>
        <taxon>Actinomycetes</taxon>
        <taxon>Kitasatosporales</taxon>
        <taxon>Streptomycetaceae</taxon>
        <taxon>Streptomyces</taxon>
    </lineage>
</organism>
<reference evidence="3 4" key="1">
    <citation type="journal article" date="2019" name="Int. J. Syst. Evol. Microbiol.">
        <title>The Global Catalogue of Microorganisms (GCM) 10K type strain sequencing project: providing services to taxonomists for standard genome sequencing and annotation.</title>
        <authorList>
            <consortium name="The Broad Institute Genomics Platform"/>
            <consortium name="The Broad Institute Genome Sequencing Center for Infectious Disease"/>
            <person name="Wu L."/>
            <person name="Ma J."/>
        </authorList>
    </citation>
    <scope>NUCLEOTIDE SEQUENCE [LARGE SCALE GENOMIC DNA]</scope>
    <source>
        <strain evidence="3 4">JCM 3053</strain>
    </source>
</reference>
<comment type="caution">
    <text evidence="3">The sequence shown here is derived from an EMBL/GenBank/DDBJ whole genome shotgun (WGS) entry which is preliminary data.</text>
</comment>
<evidence type="ECO:0000313" key="4">
    <source>
        <dbReference type="Proteomes" id="UP001501474"/>
    </source>
</evidence>
<keyword evidence="2" id="KW-0812">Transmembrane</keyword>
<sequence>MGHGFTALGSGEGEGWRVRGRCRTAWIRHAGAWRARPAVAVAVRVGAAALVLGTTTAALPTTAAAAAGQASAIAGRASGKPSPYAFADGSRSIEGATSTGDAALLEPGEAYKSALPGRGRVSYRLDLDATSNAYVSVTAVPSPDTTVSVIDGIKVTVQDAEGNTCSDDTKRFGTARSPHPVAAWVMREISPNRPLCRKAGAYYVSVERVDPDGDGSSPDAWDLELLATTEPRTARTGATGAPEVWNSATPQPLQGEPEHRDGGAGFTGATPVDQGVWRADIRPGQTLFYEVPVDWGQQIAVTADLGSSESGGTGYTSDALELALYNPARGDVADVAVGYDGDQKSRSLPPLPPVDHANRYSAIAQVSAMRFAGSYYLVAHLARGVADSFGDGPFKMTLRVAVRGEPRGGPEYVGEAVPKGVFEVSEQDREAAAEGVAAGADTAMRVLAVGGIGTGSALLVGLGVWTLVARRRSVV</sequence>
<feature type="region of interest" description="Disordered" evidence="1">
    <location>
        <begin position="233"/>
        <end position="260"/>
    </location>
</feature>
<evidence type="ECO:0000313" key="3">
    <source>
        <dbReference type="EMBL" id="GAA2251966.1"/>
    </source>
</evidence>
<keyword evidence="2" id="KW-0472">Membrane</keyword>
<feature type="transmembrane region" description="Helical" evidence="2">
    <location>
        <begin position="446"/>
        <end position="468"/>
    </location>
</feature>
<gene>
    <name evidence="3" type="ORF">GCM10010104_56030</name>
</gene>
<evidence type="ECO:0000256" key="1">
    <source>
        <dbReference type="SAM" id="MobiDB-lite"/>
    </source>
</evidence>
<accession>A0ABN3E9U9</accession>
<name>A0ABN3E9U9_9ACTN</name>
<protein>
    <submittedName>
        <fullName evidence="3">Uncharacterized protein</fullName>
    </submittedName>
</protein>
<keyword evidence="4" id="KW-1185">Reference proteome</keyword>
<evidence type="ECO:0000256" key="2">
    <source>
        <dbReference type="SAM" id="Phobius"/>
    </source>
</evidence>